<comment type="caution">
    <text evidence="1">The sequence shown here is derived from an EMBL/GenBank/DDBJ whole genome shotgun (WGS) entry which is preliminary data.</text>
</comment>
<proteinExistence type="predicted"/>
<name>A0A401S8X3_CHIPU</name>
<gene>
    <name evidence="1" type="ORF">chiPu_0005279</name>
</gene>
<evidence type="ECO:0000313" key="1">
    <source>
        <dbReference type="EMBL" id="GCC26859.1"/>
    </source>
</evidence>
<evidence type="ECO:0000313" key="2">
    <source>
        <dbReference type="Proteomes" id="UP000287033"/>
    </source>
</evidence>
<accession>A0A401S8X3</accession>
<dbReference type="AlphaFoldDB" id="A0A401S8X3"/>
<dbReference type="Proteomes" id="UP000287033">
    <property type="component" value="Unassembled WGS sequence"/>
</dbReference>
<protein>
    <submittedName>
        <fullName evidence="1">Uncharacterized protein</fullName>
    </submittedName>
</protein>
<dbReference type="EMBL" id="BEZZ01000140">
    <property type="protein sequence ID" value="GCC26859.1"/>
    <property type="molecule type" value="Genomic_DNA"/>
</dbReference>
<reference evidence="1 2" key="1">
    <citation type="journal article" date="2018" name="Nat. Ecol. Evol.">
        <title>Shark genomes provide insights into elasmobranch evolution and the origin of vertebrates.</title>
        <authorList>
            <person name="Hara Y"/>
            <person name="Yamaguchi K"/>
            <person name="Onimaru K"/>
            <person name="Kadota M"/>
            <person name="Koyanagi M"/>
            <person name="Keeley SD"/>
            <person name="Tatsumi K"/>
            <person name="Tanaka K"/>
            <person name="Motone F"/>
            <person name="Kageyama Y"/>
            <person name="Nozu R"/>
            <person name="Adachi N"/>
            <person name="Nishimura O"/>
            <person name="Nakagawa R"/>
            <person name="Tanegashima C"/>
            <person name="Kiyatake I"/>
            <person name="Matsumoto R"/>
            <person name="Murakumo K"/>
            <person name="Nishida K"/>
            <person name="Terakita A"/>
            <person name="Kuratani S"/>
            <person name="Sato K"/>
            <person name="Hyodo S Kuraku.S."/>
        </authorList>
    </citation>
    <scope>NUCLEOTIDE SEQUENCE [LARGE SCALE GENOMIC DNA]</scope>
</reference>
<sequence length="131" mass="14358">MSGAAANVVQYVIDSVAHPLCLLRKREKDPFSVSWLWTNLRFNQGAEGAESSVVIVFWDPGLDHLIPSAAMDWTCSSLPLLLYIEGCGRVSEWVNSPPALVGKVNKDLFQIIEGTGSSAKKNIWTTSVSEH</sequence>
<keyword evidence="2" id="KW-1185">Reference proteome</keyword>
<organism evidence="1 2">
    <name type="scientific">Chiloscyllium punctatum</name>
    <name type="common">Brownbanded bambooshark</name>
    <name type="synonym">Hemiscyllium punctatum</name>
    <dbReference type="NCBI Taxonomy" id="137246"/>
    <lineage>
        <taxon>Eukaryota</taxon>
        <taxon>Metazoa</taxon>
        <taxon>Chordata</taxon>
        <taxon>Craniata</taxon>
        <taxon>Vertebrata</taxon>
        <taxon>Chondrichthyes</taxon>
        <taxon>Elasmobranchii</taxon>
        <taxon>Galeomorphii</taxon>
        <taxon>Galeoidea</taxon>
        <taxon>Orectolobiformes</taxon>
        <taxon>Hemiscylliidae</taxon>
        <taxon>Chiloscyllium</taxon>
    </lineage>
</organism>